<evidence type="ECO:0000256" key="1">
    <source>
        <dbReference type="ARBA" id="ARBA00003726"/>
    </source>
</evidence>
<dbReference type="NCBIfam" id="NF009395">
    <property type="entry name" value="PRK12755.1"/>
    <property type="match status" value="1"/>
</dbReference>
<evidence type="ECO:0000256" key="7">
    <source>
        <dbReference type="ARBA" id="ARBA00047508"/>
    </source>
</evidence>
<dbReference type="GO" id="GO:0005737">
    <property type="term" value="C:cytoplasm"/>
    <property type="evidence" value="ECO:0007669"/>
    <property type="project" value="TreeGrafter"/>
</dbReference>
<dbReference type="GO" id="GO:0009073">
    <property type="term" value="P:aromatic amino acid family biosynthetic process"/>
    <property type="evidence" value="ECO:0007669"/>
    <property type="project" value="UniProtKB-KW"/>
</dbReference>
<dbReference type="OMA" id="IMGPCSI"/>
<evidence type="ECO:0000256" key="2">
    <source>
        <dbReference type="ARBA" id="ARBA00004688"/>
    </source>
</evidence>
<dbReference type="InterPro" id="IPR006218">
    <property type="entry name" value="DAHP1/KDSA"/>
</dbReference>
<evidence type="ECO:0000256" key="6">
    <source>
        <dbReference type="ARBA" id="ARBA00023141"/>
    </source>
</evidence>
<keyword evidence="4 8" id="KW-0028">Amino-acid biosynthesis</keyword>
<dbReference type="NCBIfam" id="TIGR00034">
    <property type="entry name" value="aroFGH"/>
    <property type="match status" value="1"/>
</dbReference>
<evidence type="ECO:0000256" key="5">
    <source>
        <dbReference type="ARBA" id="ARBA00022679"/>
    </source>
</evidence>
<dbReference type="PIRSF" id="PIRSF001361">
    <property type="entry name" value="DAHP_synthase"/>
    <property type="match status" value="1"/>
</dbReference>
<dbReference type="Pfam" id="PF00793">
    <property type="entry name" value="DAHP_synth_1"/>
    <property type="match status" value="1"/>
</dbReference>
<dbReference type="SUPFAM" id="SSF51569">
    <property type="entry name" value="Aldolase"/>
    <property type="match status" value="1"/>
</dbReference>
<dbReference type="FunFam" id="3.20.20.70:FF:000005">
    <property type="entry name" value="Phospho-2-dehydro-3-deoxyheptonate aldolase"/>
    <property type="match status" value="1"/>
</dbReference>
<reference evidence="10 11" key="1">
    <citation type="submission" date="2016-07" db="EMBL/GenBank/DDBJ databases">
        <title>Pervasive Adenine N6-methylation of Active Genes in Fungi.</title>
        <authorList>
            <consortium name="DOE Joint Genome Institute"/>
            <person name="Mondo S.J."/>
            <person name="Dannebaum R.O."/>
            <person name="Kuo R.C."/>
            <person name="Labutti K."/>
            <person name="Haridas S."/>
            <person name="Kuo A."/>
            <person name="Salamov A."/>
            <person name="Ahrendt S.R."/>
            <person name="Lipzen A."/>
            <person name="Sullivan W."/>
            <person name="Andreopoulos W.B."/>
            <person name="Clum A."/>
            <person name="Lindquist E."/>
            <person name="Daum C."/>
            <person name="Ramamoorthy G.K."/>
            <person name="Gryganskyi A."/>
            <person name="Culley D."/>
            <person name="Magnuson J.K."/>
            <person name="James T.Y."/>
            <person name="O'Malley M.A."/>
            <person name="Stajich J.E."/>
            <person name="Spatafora J.W."/>
            <person name="Visel A."/>
            <person name="Grigoriev I.V."/>
        </authorList>
    </citation>
    <scope>NUCLEOTIDE SEQUENCE [LARGE SCALE GENOMIC DNA]</scope>
    <source>
        <strain evidence="10 11">NRRL 2496</strain>
    </source>
</reference>
<dbReference type="EC" id="2.5.1.54" evidence="8"/>
<dbReference type="OrthoDB" id="4699125at2759"/>
<comment type="similarity">
    <text evidence="3 8">Belongs to the class-I DAHP synthase family.</text>
</comment>
<organism evidence="10 11">
    <name type="scientific">Syncephalastrum racemosum</name>
    <name type="common">Filamentous fungus</name>
    <dbReference type="NCBI Taxonomy" id="13706"/>
    <lineage>
        <taxon>Eukaryota</taxon>
        <taxon>Fungi</taxon>
        <taxon>Fungi incertae sedis</taxon>
        <taxon>Mucoromycota</taxon>
        <taxon>Mucoromycotina</taxon>
        <taxon>Mucoromycetes</taxon>
        <taxon>Mucorales</taxon>
        <taxon>Syncephalastraceae</taxon>
        <taxon>Syncephalastrum</taxon>
    </lineage>
</organism>
<evidence type="ECO:0000313" key="11">
    <source>
        <dbReference type="Proteomes" id="UP000242180"/>
    </source>
</evidence>
<dbReference type="InterPro" id="IPR006219">
    <property type="entry name" value="DAHP_synth_1"/>
</dbReference>
<comment type="function">
    <text evidence="1">Stereospecific condensation of phosphoenolpyruvate (PEP) and D-erythrose-4-phosphate (E4P) giving rise to 3-deoxy-D-arabino-heptulosonate-7-phosphate (DAHP).</text>
</comment>
<evidence type="ECO:0000259" key="9">
    <source>
        <dbReference type="Pfam" id="PF00793"/>
    </source>
</evidence>
<dbReference type="GO" id="GO:0003849">
    <property type="term" value="F:3-deoxy-7-phosphoheptulonate synthase activity"/>
    <property type="evidence" value="ECO:0007669"/>
    <property type="project" value="UniProtKB-EC"/>
</dbReference>
<dbReference type="AlphaFoldDB" id="A0A1X2HQE5"/>
<dbReference type="STRING" id="13706.A0A1X2HQE5"/>
<keyword evidence="5 8" id="KW-0808">Transferase</keyword>
<feature type="domain" description="DAHP synthetase I/KDSA" evidence="9">
    <location>
        <begin position="39"/>
        <end position="337"/>
    </location>
</feature>
<evidence type="ECO:0000256" key="4">
    <source>
        <dbReference type="ARBA" id="ARBA00022605"/>
    </source>
</evidence>
<comment type="caution">
    <text evidence="10">The sequence shown here is derived from an EMBL/GenBank/DDBJ whole genome shotgun (WGS) entry which is preliminary data.</text>
</comment>
<dbReference type="Proteomes" id="UP000242180">
    <property type="component" value="Unassembled WGS sequence"/>
</dbReference>
<gene>
    <name evidence="10" type="ORF">BCR43DRAFT_434550</name>
</gene>
<dbReference type="GO" id="GO:0008652">
    <property type="term" value="P:amino acid biosynthetic process"/>
    <property type="evidence" value="ECO:0007669"/>
    <property type="project" value="UniProtKB-KW"/>
</dbReference>
<sequence length="362" mass="39440">MTDLRIQNYSALLAPSFIAEEFPLTERSKETVTRARNEAARILHKQDDRLIAIVGPCSIHDALAAKEYAALLAEAREHYKDDLLIIMRAYFEKPRTTVGWKGLINDPNLDESFDINKGLRIGRGLLCELTNMGVPVASELLDTISPQYLSDLISWGAIGARTTESQLHRELASGSSFPIGFKNGTDGNLTIAIDGIRAAAVPHHFLGISRAGVAAITHTYGNPDCHIILRGGSHGPNYDAENVKAAKAKLEKAHLQTSLMVDCSHGNSSKDHRNQPKVAKNLADQIAQGEDALVGVMLESHLHEGKQSLTADGPVALKYGVSITDACIDWDATEDVLESLAAAVRERRVKRAEIKQQQQASQ</sequence>
<keyword evidence="11" id="KW-1185">Reference proteome</keyword>
<dbReference type="InParanoid" id="A0A1X2HQE5"/>
<dbReference type="EMBL" id="MCGN01000002">
    <property type="protein sequence ID" value="ORZ01613.1"/>
    <property type="molecule type" value="Genomic_DNA"/>
</dbReference>
<name>A0A1X2HQE5_SYNRA</name>
<dbReference type="FunCoup" id="A0A1X2HQE5">
    <property type="interactions" value="359"/>
</dbReference>
<dbReference type="PANTHER" id="PTHR21225:SF12">
    <property type="entry name" value="PHOSPHO-2-DEHYDRO-3-DEOXYHEPTONATE ALDOLASE, TYROSINE-INHIBITED"/>
    <property type="match status" value="1"/>
</dbReference>
<keyword evidence="6 8" id="KW-0057">Aromatic amino acid biosynthesis</keyword>
<evidence type="ECO:0000256" key="3">
    <source>
        <dbReference type="ARBA" id="ARBA00007985"/>
    </source>
</evidence>
<protein>
    <recommendedName>
        <fullName evidence="8">Phospho-2-dehydro-3-deoxyheptonate aldolase</fullName>
        <ecNumber evidence="8">2.5.1.54</ecNumber>
    </recommendedName>
</protein>
<dbReference type="InterPro" id="IPR013785">
    <property type="entry name" value="Aldolase_TIM"/>
</dbReference>
<proteinExistence type="inferred from homology"/>
<comment type="pathway">
    <text evidence="2">Metabolic intermediate biosynthesis; chorismate biosynthesis; chorismate from D-erythrose 4-phosphate and phosphoenolpyruvate: step 1/7.</text>
</comment>
<evidence type="ECO:0000256" key="8">
    <source>
        <dbReference type="PIRNR" id="PIRNR001361"/>
    </source>
</evidence>
<comment type="catalytic activity">
    <reaction evidence="7 8">
        <text>D-erythrose 4-phosphate + phosphoenolpyruvate + H2O = 7-phospho-2-dehydro-3-deoxy-D-arabino-heptonate + phosphate</text>
        <dbReference type="Rhea" id="RHEA:14717"/>
        <dbReference type="ChEBI" id="CHEBI:15377"/>
        <dbReference type="ChEBI" id="CHEBI:16897"/>
        <dbReference type="ChEBI" id="CHEBI:43474"/>
        <dbReference type="ChEBI" id="CHEBI:58394"/>
        <dbReference type="ChEBI" id="CHEBI:58702"/>
        <dbReference type="EC" id="2.5.1.54"/>
    </reaction>
</comment>
<accession>A0A1X2HQE5</accession>
<dbReference type="PANTHER" id="PTHR21225">
    <property type="entry name" value="PHOSPHO-2-DEHYDRO-3-DEOXYHEPTONATE ALDOLASE DAHP SYNTHETASE"/>
    <property type="match status" value="1"/>
</dbReference>
<dbReference type="Gene3D" id="3.20.20.70">
    <property type="entry name" value="Aldolase class I"/>
    <property type="match status" value="1"/>
</dbReference>
<evidence type="ECO:0000313" key="10">
    <source>
        <dbReference type="EMBL" id="ORZ01613.1"/>
    </source>
</evidence>